<reference evidence="2" key="1">
    <citation type="submission" date="2021-01" db="EMBL/GenBank/DDBJ databases">
        <authorList>
            <person name="Corre E."/>
            <person name="Pelletier E."/>
            <person name="Niang G."/>
            <person name="Scheremetjew M."/>
            <person name="Finn R."/>
            <person name="Kale V."/>
            <person name="Holt S."/>
            <person name="Cochrane G."/>
            <person name="Meng A."/>
            <person name="Brown T."/>
            <person name="Cohen L."/>
        </authorList>
    </citation>
    <scope>NUCLEOTIDE SEQUENCE</scope>
    <source>
        <strain evidence="2">CCMP219</strain>
    </source>
</reference>
<sequence>MKPSAEKRERGAKGTKRRALCFWSPLNSWLRAYQEENGKRPRPDQVQCWYDKHAADVWGDDKPSWTETRDHAKCVKPQAQIRSYFRKYRARQQAKKMLTAAQASPSTATTNNSAVMVPPVAYGIPAMDAPALMPGYGTTTQMGTASPPPLRGPHCGQPLMQHAAQQQHSMMPGRQPESTMQAAQAYGMSMQLKPSAKSSPFVPQLPAHQLELERIGSDLSSDSGFSHLSCASHCDSISNGGARAVRRGGAYMARMVPAAGCAEPMPPAAQPGVLRQDSPVCQLASSGEDSPAATWPADLAWSQHGNAGVPHGCHAPQQHQQHHQHQQRVTAERDVYGSYAGCTRAAAHSPGMPVPPRVQSVFGTASGVAAAAGGKLCIDPLMESSVDAPRAVFGACDLPSRPASALPGMPSLMGMCSQPHAASLLQTPTCSLMSSLLVNPACAEDANDGCMNEPFNSACFDDQLITNLGTPGFVL</sequence>
<feature type="region of interest" description="Disordered" evidence="1">
    <location>
        <begin position="306"/>
        <end position="331"/>
    </location>
</feature>
<evidence type="ECO:0000256" key="1">
    <source>
        <dbReference type="SAM" id="MobiDB-lite"/>
    </source>
</evidence>
<proteinExistence type="predicted"/>
<protein>
    <submittedName>
        <fullName evidence="2">Uncharacterized protein</fullName>
    </submittedName>
</protein>
<accession>A0A7R9V1H5</accession>
<organism evidence="2">
    <name type="scientific">Chlamydomonas euryale</name>
    <dbReference type="NCBI Taxonomy" id="1486919"/>
    <lineage>
        <taxon>Eukaryota</taxon>
        <taxon>Viridiplantae</taxon>
        <taxon>Chlorophyta</taxon>
        <taxon>core chlorophytes</taxon>
        <taxon>Chlorophyceae</taxon>
        <taxon>CS clade</taxon>
        <taxon>Chlamydomonadales</taxon>
        <taxon>Chlamydomonadaceae</taxon>
        <taxon>Chlamydomonas</taxon>
    </lineage>
</organism>
<name>A0A7R9V1H5_9CHLO</name>
<dbReference type="AlphaFoldDB" id="A0A7R9V1H5"/>
<dbReference type="EMBL" id="HBEC01003328">
    <property type="protein sequence ID" value="CAD8281499.1"/>
    <property type="molecule type" value="Transcribed_RNA"/>
</dbReference>
<dbReference type="PROSITE" id="PS50096">
    <property type="entry name" value="IQ"/>
    <property type="match status" value="1"/>
</dbReference>
<gene>
    <name evidence="2" type="ORF">CEUR00632_LOCUS1534</name>
</gene>
<evidence type="ECO:0000313" key="2">
    <source>
        <dbReference type="EMBL" id="CAD8281499.1"/>
    </source>
</evidence>